<dbReference type="AlphaFoldDB" id="A0A5E7QKC3"/>
<name>A0A5E7QKC3_PSEFL</name>
<evidence type="ECO:0000313" key="1">
    <source>
        <dbReference type="EMBL" id="VVP61760.1"/>
    </source>
</evidence>
<accession>A0A5E7QKC3</accession>
<protein>
    <submittedName>
        <fullName evidence="1">Uncharacterized protein</fullName>
    </submittedName>
</protein>
<sequence length="156" mass="17058">MAHIGQECRPRLGHAQRRHFRCFQLIVGLAQALVAGLEFKGARRNDIFQLPQVLREAVFGVAPLLDLGFHVFKLLVSDIDQHADFIVFMPRGAIQSGLFACAQFANNAHQRLGEHHIEQAQQNPGEQQAAGEAVEQGDLGAMQETAAKGIGIDVQA</sequence>
<organism evidence="1 2">
    <name type="scientific">Pseudomonas fluorescens</name>
    <dbReference type="NCBI Taxonomy" id="294"/>
    <lineage>
        <taxon>Bacteria</taxon>
        <taxon>Pseudomonadati</taxon>
        <taxon>Pseudomonadota</taxon>
        <taxon>Gammaproteobacteria</taxon>
        <taxon>Pseudomonadales</taxon>
        <taxon>Pseudomonadaceae</taxon>
        <taxon>Pseudomonas</taxon>
    </lineage>
</organism>
<proteinExistence type="predicted"/>
<evidence type="ECO:0000313" key="2">
    <source>
        <dbReference type="Proteomes" id="UP000375525"/>
    </source>
</evidence>
<dbReference type="Proteomes" id="UP000375525">
    <property type="component" value="Unassembled WGS sequence"/>
</dbReference>
<reference evidence="1 2" key="1">
    <citation type="submission" date="2019-09" db="EMBL/GenBank/DDBJ databases">
        <authorList>
            <person name="Chandra G."/>
            <person name="Truman W A."/>
        </authorList>
    </citation>
    <scope>NUCLEOTIDE SEQUENCE [LARGE SCALE GENOMIC DNA]</scope>
    <source>
        <strain evidence="1">PS880</strain>
    </source>
</reference>
<gene>
    <name evidence="1" type="ORF">PS880_06326</name>
</gene>
<dbReference type="EMBL" id="CABVIH010000124">
    <property type="protein sequence ID" value="VVP61760.1"/>
    <property type="molecule type" value="Genomic_DNA"/>
</dbReference>